<feature type="non-terminal residue" evidence="1">
    <location>
        <position position="1"/>
    </location>
</feature>
<accession>X1NKW1</accession>
<reference evidence="1" key="1">
    <citation type="journal article" date="2014" name="Front. Microbiol.">
        <title>High frequency of phylogenetically diverse reductive dehalogenase-homologous genes in deep subseafloor sedimentary metagenomes.</title>
        <authorList>
            <person name="Kawai M."/>
            <person name="Futagami T."/>
            <person name="Toyoda A."/>
            <person name="Takaki Y."/>
            <person name="Nishi S."/>
            <person name="Hori S."/>
            <person name="Arai W."/>
            <person name="Tsubouchi T."/>
            <person name="Morono Y."/>
            <person name="Uchiyama I."/>
            <person name="Ito T."/>
            <person name="Fujiyama A."/>
            <person name="Inagaki F."/>
            <person name="Takami H."/>
        </authorList>
    </citation>
    <scope>NUCLEOTIDE SEQUENCE</scope>
    <source>
        <strain evidence="1">Expedition CK06-06</strain>
    </source>
</reference>
<dbReference type="EMBL" id="BARV01021009">
    <property type="protein sequence ID" value="GAI19324.1"/>
    <property type="molecule type" value="Genomic_DNA"/>
</dbReference>
<evidence type="ECO:0000313" key="1">
    <source>
        <dbReference type="EMBL" id="GAI19324.1"/>
    </source>
</evidence>
<comment type="caution">
    <text evidence="1">The sequence shown here is derived from an EMBL/GenBank/DDBJ whole genome shotgun (WGS) entry which is preliminary data.</text>
</comment>
<dbReference type="AlphaFoldDB" id="X1NKW1"/>
<gene>
    <name evidence="1" type="ORF">S06H3_34912</name>
</gene>
<protein>
    <submittedName>
        <fullName evidence="1">Uncharacterized protein</fullName>
    </submittedName>
</protein>
<organism evidence="1">
    <name type="scientific">marine sediment metagenome</name>
    <dbReference type="NCBI Taxonomy" id="412755"/>
    <lineage>
        <taxon>unclassified sequences</taxon>
        <taxon>metagenomes</taxon>
        <taxon>ecological metagenomes</taxon>
    </lineage>
</organism>
<sequence>KLGIEALKREAERRQPYAARYHWLLPGETES</sequence>
<name>X1NKW1_9ZZZZ</name>
<proteinExistence type="predicted"/>